<name>A0A1G6YBI0_9ACTN</name>
<evidence type="ECO:0000313" key="8">
    <source>
        <dbReference type="Proteomes" id="UP000198546"/>
    </source>
</evidence>
<dbReference type="PANTHER" id="PTHR43523:SF2">
    <property type="entry name" value="GLUCOSE-1-PHOSPHATE ADENYLYLTRANSFERASE"/>
    <property type="match status" value="1"/>
</dbReference>
<comment type="similarity">
    <text evidence="1">Belongs to the bacterial/plant glucose-1-phosphate adenylyltransferase family.</text>
</comment>
<dbReference type="Proteomes" id="UP000198546">
    <property type="component" value="Chromosome i"/>
</dbReference>
<dbReference type="SUPFAM" id="SSF51161">
    <property type="entry name" value="Trimeric LpxA-like enzymes"/>
    <property type="match status" value="1"/>
</dbReference>
<accession>A0A1G6YBI0</accession>
<evidence type="ECO:0000256" key="2">
    <source>
        <dbReference type="ARBA" id="ARBA00022679"/>
    </source>
</evidence>
<evidence type="ECO:0000256" key="4">
    <source>
        <dbReference type="ARBA" id="ARBA00023056"/>
    </source>
</evidence>
<keyword evidence="3 7" id="KW-0548">Nucleotidyltransferase</keyword>
<dbReference type="Pfam" id="PF00483">
    <property type="entry name" value="NTP_transferase"/>
    <property type="match status" value="1"/>
</dbReference>
<dbReference type="Gene3D" id="2.160.10.10">
    <property type="entry name" value="Hexapeptide repeat proteins"/>
    <property type="match status" value="1"/>
</dbReference>
<gene>
    <name evidence="7" type="ORF">SAMN04489747_1946</name>
</gene>
<evidence type="ECO:0000256" key="1">
    <source>
        <dbReference type="ARBA" id="ARBA00010443"/>
    </source>
</evidence>
<dbReference type="AlphaFoldDB" id="A0A1G6YBI0"/>
<dbReference type="PANTHER" id="PTHR43523">
    <property type="entry name" value="GLUCOSE-1-PHOSPHATE ADENYLYLTRANSFERASE-RELATED"/>
    <property type="match status" value="1"/>
</dbReference>
<protein>
    <submittedName>
        <fullName evidence="7">Glucose-1-phosphate adenylyltransferase</fullName>
    </submittedName>
</protein>
<dbReference type="Pfam" id="PF24894">
    <property type="entry name" value="Hexapep_GlmU"/>
    <property type="match status" value="1"/>
</dbReference>
<proteinExistence type="inferred from homology"/>
<dbReference type="InterPro" id="IPR056818">
    <property type="entry name" value="GlmU/GlgC-like_hexapep"/>
</dbReference>
<keyword evidence="4" id="KW-0320">Glycogen biosynthesis</keyword>
<dbReference type="InterPro" id="IPR005835">
    <property type="entry name" value="NTP_transferase_dom"/>
</dbReference>
<dbReference type="GO" id="GO:0005978">
    <property type="term" value="P:glycogen biosynthetic process"/>
    <property type="evidence" value="ECO:0007669"/>
    <property type="project" value="UniProtKB-KW"/>
</dbReference>
<dbReference type="EMBL" id="LT629688">
    <property type="protein sequence ID" value="SDD87353.1"/>
    <property type="molecule type" value="Genomic_DNA"/>
</dbReference>
<reference evidence="7 8" key="1">
    <citation type="submission" date="2016-10" db="EMBL/GenBank/DDBJ databases">
        <authorList>
            <person name="de Groot N.N."/>
        </authorList>
    </citation>
    <scope>NUCLEOTIDE SEQUENCE [LARGE SCALE GENOMIC DNA]</scope>
    <source>
        <strain evidence="7 8">MON 2.2</strain>
    </source>
</reference>
<sequence>MAPRHPRVLALVLAGGRGGRLAPLTDHRAKPALPLAGSHRLVDVVLSNLTHSGISDVWVVEQYLPHSLNDHLANGRPWDLDRTRGGLVVLPPYQGTEGEGFADGNADALARQAPLVAEADPDLVLVTSADHLYTLDFREVVDTHLEAGADLTMVTTREAPDPSQHGVVEVEDGRVTGFAYKPERPASDVVATEVFLYDTRVLLAAVETLVESGTELGDYGDSLVPYLLAHHTVVEHRLPGYWRDLGTVPSYHQAHQDLLAGRGVELGDPRWPVLTSVTDPRPVRVEQATELRRSLLGGGAQVSGTVRDSVVGQGCVLEPGCVVEDAVLLDGVVVRSGVTVRRAVVDSGAVLTEDRVGGDEVLVVDRDGEPVR</sequence>
<feature type="domain" description="Nucleotidyl transferase" evidence="5">
    <location>
        <begin position="10"/>
        <end position="259"/>
    </location>
</feature>
<dbReference type="SUPFAM" id="SSF53448">
    <property type="entry name" value="Nucleotide-diphospho-sugar transferases"/>
    <property type="match status" value="1"/>
</dbReference>
<dbReference type="STRING" id="675864.SAMN04489747_1946"/>
<evidence type="ECO:0000313" key="7">
    <source>
        <dbReference type="EMBL" id="SDD87353.1"/>
    </source>
</evidence>
<dbReference type="InterPro" id="IPR011831">
    <property type="entry name" value="ADP-Glc_PPase"/>
</dbReference>
<evidence type="ECO:0000259" key="6">
    <source>
        <dbReference type="Pfam" id="PF24894"/>
    </source>
</evidence>
<organism evidence="7 8">
    <name type="scientific">Auraticoccus monumenti</name>
    <dbReference type="NCBI Taxonomy" id="675864"/>
    <lineage>
        <taxon>Bacteria</taxon>
        <taxon>Bacillati</taxon>
        <taxon>Actinomycetota</taxon>
        <taxon>Actinomycetes</taxon>
        <taxon>Propionibacteriales</taxon>
        <taxon>Propionibacteriaceae</taxon>
        <taxon>Auraticoccus</taxon>
    </lineage>
</organism>
<dbReference type="RefSeq" id="WP_090592780.1">
    <property type="nucleotide sequence ID" value="NZ_LT629688.1"/>
</dbReference>
<dbReference type="OrthoDB" id="9801810at2"/>
<evidence type="ECO:0000256" key="3">
    <source>
        <dbReference type="ARBA" id="ARBA00022695"/>
    </source>
</evidence>
<dbReference type="CDD" id="cd02508">
    <property type="entry name" value="ADP_Glucose_PP"/>
    <property type="match status" value="1"/>
</dbReference>
<dbReference type="InterPro" id="IPR029044">
    <property type="entry name" value="Nucleotide-diphossugar_trans"/>
</dbReference>
<keyword evidence="2 7" id="KW-0808">Transferase</keyword>
<dbReference type="InterPro" id="IPR011004">
    <property type="entry name" value="Trimer_LpxA-like_sf"/>
</dbReference>
<dbReference type="GO" id="GO:0008878">
    <property type="term" value="F:glucose-1-phosphate adenylyltransferase activity"/>
    <property type="evidence" value="ECO:0007669"/>
    <property type="project" value="InterPro"/>
</dbReference>
<dbReference type="Gene3D" id="3.90.550.10">
    <property type="entry name" value="Spore Coat Polysaccharide Biosynthesis Protein SpsA, Chain A"/>
    <property type="match status" value="1"/>
</dbReference>
<evidence type="ECO:0000259" key="5">
    <source>
        <dbReference type="Pfam" id="PF00483"/>
    </source>
</evidence>
<feature type="domain" description="Glucose-1-phosphate adenylyltransferase/Bifunctional protein GlmU-like C-terminal hexapeptide" evidence="6">
    <location>
        <begin position="287"/>
        <end position="358"/>
    </location>
</feature>
<keyword evidence="8" id="KW-1185">Reference proteome</keyword>